<gene>
    <name evidence="2" type="ORF">DWQ67_12960</name>
</gene>
<dbReference type="Proteomes" id="UP000273119">
    <property type="component" value="Unassembled WGS sequence"/>
</dbReference>
<dbReference type="AlphaFoldDB" id="A0A496PG99"/>
<dbReference type="RefSeq" id="WP_121486029.1">
    <property type="nucleotide sequence ID" value="NZ_QQXL01000009.1"/>
</dbReference>
<protein>
    <submittedName>
        <fullName evidence="2">DUF2183 domain-containing protein</fullName>
    </submittedName>
</protein>
<dbReference type="Pfam" id="PF09949">
    <property type="entry name" value="APP1_cat"/>
    <property type="match status" value="1"/>
</dbReference>
<keyword evidence="3" id="KW-1185">Reference proteome</keyword>
<comment type="caution">
    <text evidence="2">The sequence shown here is derived from an EMBL/GenBank/DDBJ whole genome shotgun (WGS) entry which is preliminary data.</text>
</comment>
<organism evidence="2 3">
    <name type="scientific">Galactobacter caseinivorans</name>
    <dbReference type="NCBI Taxonomy" id="2676123"/>
    <lineage>
        <taxon>Bacteria</taxon>
        <taxon>Bacillati</taxon>
        <taxon>Actinomycetota</taxon>
        <taxon>Actinomycetes</taxon>
        <taxon>Micrococcales</taxon>
        <taxon>Micrococcaceae</taxon>
        <taxon>Galactobacter</taxon>
    </lineage>
</organism>
<feature type="domain" description="Phosphatidate phosphatase APP1 catalytic" evidence="1">
    <location>
        <begin position="154"/>
        <end position="305"/>
    </location>
</feature>
<accession>A0A496PG99</accession>
<proteinExistence type="predicted"/>
<dbReference type="GO" id="GO:0008195">
    <property type="term" value="F:phosphatidate phosphatase activity"/>
    <property type="evidence" value="ECO:0007669"/>
    <property type="project" value="InterPro"/>
</dbReference>
<name>A0A496PG99_9MICC</name>
<dbReference type="PANTHER" id="PTHR28208:SF3">
    <property type="entry name" value="PHOSPHATIDATE PHOSPHATASE APP1"/>
    <property type="match status" value="1"/>
</dbReference>
<evidence type="ECO:0000313" key="3">
    <source>
        <dbReference type="Proteomes" id="UP000273119"/>
    </source>
</evidence>
<dbReference type="EMBL" id="QQXL01000009">
    <property type="protein sequence ID" value="RKW69458.1"/>
    <property type="molecule type" value="Genomic_DNA"/>
</dbReference>
<sequence length="364" mass="39721">MSVPYRAAPLSGLALALEDRWHQWRLVQAERRGWTPTVLPYRGYGLSGPDGWVRIIARTVMTKPGAFVGGRHLPAVVEDGVRGWRNFISPTILGGQVTVRIAGAEYEVQADRGGVVDARIAVNLPVGWHSVSLSMGGGDTANAAVFVVDPAEDFGLISDVDDTVVVTALPRPMLAAWNSFVLDEHARNPTPGMAVLLDRITRQHPASPTLYLSTGAWNVNQALSRFLARNMYPDGALLLTDWGPTEGRLFRSGTQHKVDQLRRLAQEFPHVKWLLIGDDGQHDPEIYAEFARRYPNNVRAIVIRQLTPSQAVLAGGRSAGIMNSTPGIPWVYAADGGRIATRLESLGLLEAAPQLDADDKELHP</sequence>
<dbReference type="InterPro" id="IPR052935">
    <property type="entry name" value="Mg2+_PAP"/>
</dbReference>
<evidence type="ECO:0000313" key="2">
    <source>
        <dbReference type="EMBL" id="RKW69458.1"/>
    </source>
</evidence>
<reference evidence="2 3" key="1">
    <citation type="submission" date="2018-07" db="EMBL/GenBank/DDBJ databases">
        <title>Arthrobacter sp. nov., isolated from raw cow's milk with high bacterial count.</title>
        <authorList>
            <person name="Hahne J."/>
            <person name="Isele D."/>
            <person name="Lipski A."/>
        </authorList>
    </citation>
    <scope>NUCLEOTIDE SEQUENCE [LARGE SCALE GENOMIC DNA]</scope>
    <source>
        <strain evidence="2 3">JZ R-183</strain>
    </source>
</reference>
<dbReference type="InterPro" id="IPR019236">
    <property type="entry name" value="APP1_cat"/>
</dbReference>
<dbReference type="PANTHER" id="PTHR28208">
    <property type="entry name" value="PHOSPHATIDATE PHOSPHATASE APP1"/>
    <property type="match status" value="1"/>
</dbReference>
<evidence type="ECO:0000259" key="1">
    <source>
        <dbReference type="Pfam" id="PF09949"/>
    </source>
</evidence>